<dbReference type="EMBL" id="CASHTH010004490">
    <property type="protein sequence ID" value="CAI8058133.1"/>
    <property type="molecule type" value="Genomic_DNA"/>
</dbReference>
<evidence type="ECO:0000256" key="1">
    <source>
        <dbReference type="SAM" id="MobiDB-lite"/>
    </source>
</evidence>
<feature type="compositionally biased region" description="Basic and acidic residues" evidence="1">
    <location>
        <begin position="237"/>
        <end position="247"/>
    </location>
</feature>
<protein>
    <submittedName>
        <fullName evidence="2">Uncharacterized protein</fullName>
    </submittedName>
</protein>
<evidence type="ECO:0000313" key="2">
    <source>
        <dbReference type="EMBL" id="CAI8058133.1"/>
    </source>
</evidence>
<accession>A0AA35XGN3</accession>
<feature type="region of interest" description="Disordered" evidence="1">
    <location>
        <begin position="335"/>
        <end position="361"/>
    </location>
</feature>
<comment type="caution">
    <text evidence="2">The sequence shown here is derived from an EMBL/GenBank/DDBJ whole genome shotgun (WGS) entry which is preliminary data.</text>
</comment>
<feature type="compositionally biased region" description="Basic residues" evidence="1">
    <location>
        <begin position="287"/>
        <end position="297"/>
    </location>
</feature>
<evidence type="ECO:0000313" key="3">
    <source>
        <dbReference type="Proteomes" id="UP001174909"/>
    </source>
</evidence>
<feature type="compositionally biased region" description="Basic and acidic residues" evidence="1">
    <location>
        <begin position="71"/>
        <end position="101"/>
    </location>
</feature>
<dbReference type="AlphaFoldDB" id="A0AA35XGN3"/>
<keyword evidence="3" id="KW-1185">Reference proteome</keyword>
<feature type="compositionally biased region" description="Basic and acidic residues" evidence="1">
    <location>
        <begin position="487"/>
        <end position="496"/>
    </location>
</feature>
<organism evidence="2 3">
    <name type="scientific">Geodia barretti</name>
    <name type="common">Barrett's horny sponge</name>
    <dbReference type="NCBI Taxonomy" id="519541"/>
    <lineage>
        <taxon>Eukaryota</taxon>
        <taxon>Metazoa</taxon>
        <taxon>Porifera</taxon>
        <taxon>Demospongiae</taxon>
        <taxon>Heteroscleromorpha</taxon>
        <taxon>Tetractinellida</taxon>
        <taxon>Astrophorina</taxon>
        <taxon>Geodiidae</taxon>
        <taxon>Geodia</taxon>
    </lineage>
</organism>
<name>A0AA35XGN3_GEOBA</name>
<feature type="non-terminal residue" evidence="2">
    <location>
        <position position="1"/>
    </location>
</feature>
<feature type="compositionally biased region" description="Acidic residues" evidence="1">
    <location>
        <begin position="23"/>
        <end position="33"/>
    </location>
</feature>
<feature type="compositionally biased region" description="Basic and acidic residues" evidence="1">
    <location>
        <begin position="34"/>
        <end position="43"/>
    </location>
</feature>
<reference evidence="2" key="1">
    <citation type="submission" date="2023-03" db="EMBL/GenBank/DDBJ databases">
        <authorList>
            <person name="Steffen K."/>
            <person name="Cardenas P."/>
        </authorList>
    </citation>
    <scope>NUCLEOTIDE SEQUENCE</scope>
</reference>
<feature type="region of interest" description="Disordered" evidence="1">
    <location>
        <begin position="464"/>
        <end position="496"/>
    </location>
</feature>
<feature type="compositionally biased region" description="Basic residues" evidence="1">
    <location>
        <begin position="140"/>
        <end position="150"/>
    </location>
</feature>
<sequence>GRGDEGTQDWGGEVGVSSKNWGEEEWGVEEGDGRDEGKTRDASPKQSTRGQSGGGRELSKRASAERTTAGDVRKERETGTPSRQREKSAEKELDDVERSASTRDQGTVEPPTRGFQSMTFSLTADKRLVVSSESGGGSRGRGRGGGRGKGRGGGGRGRGRGRGEKDDGDSLMVGASRTDHRIAPKPPPKEITSTTAAAAPVEPKQTKQVSATLEKSEVKPATPPKPPSSPDQNTDGASRETGEEREGGGQPLSGSSPSDRTGAETSEMASKRAPTPPPTTGSQPVSKPKRYSSRRKTGGQEGEMAPESSWELRQTVVPGAAALLPGAHRQAAIPSDPHLRTLSPPATHPTPPASFPHRPRHVPRRGPDLIGGSTCAQQPACRLGTTTAPDASSQSEQPGVLHPNAAVLLVTAEHAPDAATPDARGGGCSRCTGLPHSAAACRGRRRRWRRICHPWFRGDRRRLQRGQRRRSWGAVRADGAPRGAIHSPHDPHPLPT</sequence>
<feature type="region of interest" description="Disordered" evidence="1">
    <location>
        <begin position="1"/>
        <end position="313"/>
    </location>
</feature>
<dbReference type="Proteomes" id="UP001174909">
    <property type="component" value="Unassembled WGS sequence"/>
</dbReference>
<gene>
    <name evidence="2" type="ORF">GBAR_LOCUS31604</name>
</gene>
<proteinExistence type="predicted"/>